<dbReference type="PANTHER" id="PTHR43785">
    <property type="entry name" value="GAMMA-GLUTAMYLPUTRESCINE SYNTHETASE"/>
    <property type="match status" value="1"/>
</dbReference>
<accession>A0A2R4MCH6</accession>
<evidence type="ECO:0000256" key="3">
    <source>
        <dbReference type="ARBA" id="ARBA00022598"/>
    </source>
</evidence>
<dbReference type="PANTHER" id="PTHR43785:SF12">
    <property type="entry name" value="TYPE-1 GLUTAMINE SYNTHETASE 2"/>
    <property type="match status" value="1"/>
</dbReference>
<protein>
    <submittedName>
        <fullName evidence="9">Glutamate--ammonia ligase</fullName>
    </submittedName>
</protein>
<dbReference type="SMART" id="SM01230">
    <property type="entry name" value="Gln-synt_C"/>
    <property type="match status" value="1"/>
</dbReference>
<evidence type="ECO:0000256" key="1">
    <source>
        <dbReference type="ARBA" id="ARBA00001946"/>
    </source>
</evidence>
<dbReference type="InterPro" id="IPR036651">
    <property type="entry name" value="Gln_synt_N_sf"/>
</dbReference>
<evidence type="ECO:0000256" key="7">
    <source>
        <dbReference type="RuleBase" id="RU000384"/>
    </source>
</evidence>
<dbReference type="InterPro" id="IPR014746">
    <property type="entry name" value="Gln_synth/guanido_kin_cat_dom"/>
</dbReference>
<dbReference type="GO" id="GO:0005524">
    <property type="term" value="F:ATP binding"/>
    <property type="evidence" value="ECO:0007669"/>
    <property type="project" value="UniProtKB-KW"/>
</dbReference>
<sequence length="454" mass="51011">MPGNLSFETLKELVKSGEVDTVIAALPDMQGRLMGKRFHAVHFVESAWEETHCCNYLLATDLEMHTVEGYKATSWQSGYGDYVMQPDMTTLRLVPWLEGTAMVLCDVLDHHTHEEIPHSPRAVLKKQIARLNALGFEAMTATELEFFIFEKSFDEVRKSGFSELEPISGYNEDYHILQTTKEESVMRPLRNHLYAAGIPIENSKGEAEAGQEELNIRYGEALDCADNHTIAKHAAKEIGWQQGHAVSFLPKWHHDRVGSSSHVHQSLWQDGSNAFYDPNAELGMSELMRNYMAGLIKYAPDYTYFLAPYINSYKRFQKGTFAPTKTVWSVDNRTAGFRLCGDGTKAIRVECRIGGSDLNPYLAVAAQLAAGIKGIEEKMELASATSGDVYEAQKANEIPQTLRAAMVTLDKSDMLRAAFGDAVVDHYVRAAEWEQEEFDRVVTDYEIARGFERA</sequence>
<evidence type="ECO:0000256" key="2">
    <source>
        <dbReference type="ARBA" id="ARBA00009897"/>
    </source>
</evidence>
<dbReference type="GO" id="GO:0042402">
    <property type="term" value="P:biogenic amine catabolic process"/>
    <property type="evidence" value="ECO:0007669"/>
    <property type="project" value="UniProtKB-ARBA"/>
</dbReference>
<dbReference type="Gene3D" id="3.10.20.70">
    <property type="entry name" value="Glutamine synthetase, N-terminal domain"/>
    <property type="match status" value="1"/>
</dbReference>
<gene>
    <name evidence="9" type="ORF">MXMO3_01048</name>
</gene>
<evidence type="ECO:0000256" key="6">
    <source>
        <dbReference type="PROSITE-ProRule" id="PRU01331"/>
    </source>
</evidence>
<evidence type="ECO:0000256" key="4">
    <source>
        <dbReference type="ARBA" id="ARBA00022741"/>
    </source>
</evidence>
<dbReference type="AlphaFoldDB" id="A0A2R4MCH6"/>
<feature type="domain" description="GS catalytic" evidence="8">
    <location>
        <begin position="120"/>
        <end position="454"/>
    </location>
</feature>
<keyword evidence="10" id="KW-1185">Reference proteome</keyword>
<dbReference type="InterPro" id="IPR008146">
    <property type="entry name" value="Gln_synth_cat_dom"/>
</dbReference>
<dbReference type="GO" id="GO:0004356">
    <property type="term" value="F:glutamine synthetase activity"/>
    <property type="evidence" value="ECO:0007669"/>
    <property type="project" value="InterPro"/>
</dbReference>
<dbReference type="PROSITE" id="PS51987">
    <property type="entry name" value="GS_CATALYTIC"/>
    <property type="match status" value="1"/>
</dbReference>
<dbReference type="GO" id="GO:0006576">
    <property type="term" value="P:biogenic amine metabolic process"/>
    <property type="evidence" value="ECO:0007669"/>
    <property type="project" value="UniProtKB-ARBA"/>
</dbReference>
<dbReference type="Gene3D" id="3.30.590.10">
    <property type="entry name" value="Glutamine synthetase/guanido kinase, catalytic domain"/>
    <property type="match status" value="1"/>
</dbReference>
<evidence type="ECO:0000256" key="5">
    <source>
        <dbReference type="ARBA" id="ARBA00022840"/>
    </source>
</evidence>
<organism evidence="9 10">
    <name type="scientific">Maritalea myrionectae</name>
    <dbReference type="NCBI Taxonomy" id="454601"/>
    <lineage>
        <taxon>Bacteria</taxon>
        <taxon>Pseudomonadati</taxon>
        <taxon>Pseudomonadota</taxon>
        <taxon>Alphaproteobacteria</taxon>
        <taxon>Hyphomicrobiales</taxon>
        <taxon>Devosiaceae</taxon>
        <taxon>Maritalea</taxon>
    </lineage>
</organism>
<dbReference type="SUPFAM" id="SSF54368">
    <property type="entry name" value="Glutamine synthetase, N-terminal domain"/>
    <property type="match status" value="1"/>
</dbReference>
<reference evidence="9 10" key="1">
    <citation type="submission" date="2017-05" db="EMBL/GenBank/DDBJ databases">
        <title>Genome Analysis of Maritalea myrionectae HL2708#5.</title>
        <authorList>
            <consortium name="Cotde Inc.-PKNU"/>
            <person name="Jang D."/>
            <person name="Oh H.-M."/>
        </authorList>
    </citation>
    <scope>NUCLEOTIDE SEQUENCE [LARGE SCALE GENOMIC DNA]</scope>
    <source>
        <strain evidence="9 10">HL2708#5</strain>
    </source>
</reference>
<dbReference type="KEGG" id="mmyr:MXMO3_01048"/>
<name>A0A2R4MCH6_9HYPH</name>
<keyword evidence="3 9" id="KW-0436">Ligase</keyword>
<evidence type="ECO:0000313" key="9">
    <source>
        <dbReference type="EMBL" id="AVX03579.1"/>
    </source>
</evidence>
<dbReference type="EMBL" id="CP021330">
    <property type="protein sequence ID" value="AVX03579.1"/>
    <property type="molecule type" value="Genomic_DNA"/>
</dbReference>
<dbReference type="SUPFAM" id="SSF55931">
    <property type="entry name" value="Glutamine synthetase/guanido kinase"/>
    <property type="match status" value="1"/>
</dbReference>
<dbReference type="Proteomes" id="UP000258927">
    <property type="component" value="Chromosome"/>
</dbReference>
<dbReference type="FunFam" id="3.30.590.10:FF:000005">
    <property type="entry name" value="Probable glutamine synthetase"/>
    <property type="match status" value="1"/>
</dbReference>
<dbReference type="Pfam" id="PF00120">
    <property type="entry name" value="Gln-synt_C"/>
    <property type="match status" value="1"/>
</dbReference>
<comment type="cofactor">
    <cofactor evidence="1">
        <name>Mg(2+)</name>
        <dbReference type="ChEBI" id="CHEBI:18420"/>
    </cofactor>
</comment>
<keyword evidence="4" id="KW-0547">Nucleotide-binding</keyword>
<dbReference type="GO" id="GO:0006542">
    <property type="term" value="P:glutamine biosynthetic process"/>
    <property type="evidence" value="ECO:0007669"/>
    <property type="project" value="InterPro"/>
</dbReference>
<proteinExistence type="inferred from homology"/>
<dbReference type="FunFam" id="3.10.20.70:FF:000015">
    <property type="entry name" value="Putative glutamine synthetase"/>
    <property type="match status" value="1"/>
</dbReference>
<dbReference type="STRING" id="1122213.GCA_000423365_01748"/>
<dbReference type="RefSeq" id="WP_117395181.1">
    <property type="nucleotide sequence ID" value="NZ_CP021330.1"/>
</dbReference>
<comment type="similarity">
    <text evidence="2 6 7">Belongs to the glutamine synthetase family.</text>
</comment>
<evidence type="ECO:0000259" key="8">
    <source>
        <dbReference type="PROSITE" id="PS51987"/>
    </source>
</evidence>
<evidence type="ECO:0000313" key="10">
    <source>
        <dbReference type="Proteomes" id="UP000258927"/>
    </source>
</evidence>
<keyword evidence="5" id="KW-0067">ATP-binding</keyword>